<feature type="region of interest" description="Disordered" evidence="5">
    <location>
        <begin position="354"/>
        <end position="462"/>
    </location>
</feature>
<feature type="chain" id="PRO_5018045123" description="TM7S3/TM198-like domain-containing protein" evidence="7">
    <location>
        <begin position="25"/>
        <end position="1184"/>
    </location>
</feature>
<dbReference type="Pfam" id="PF13886">
    <property type="entry name" value="TM7S3_TM198"/>
    <property type="match status" value="1"/>
</dbReference>
<evidence type="ECO:0000256" key="3">
    <source>
        <dbReference type="ARBA" id="ARBA00022989"/>
    </source>
</evidence>
<feature type="transmembrane region" description="Helical" evidence="6">
    <location>
        <begin position="209"/>
        <end position="227"/>
    </location>
</feature>
<feature type="compositionally biased region" description="Polar residues" evidence="5">
    <location>
        <begin position="599"/>
        <end position="615"/>
    </location>
</feature>
<reference evidence="9 10" key="1">
    <citation type="journal article" date="2018" name="Mol. Ecol.">
        <title>The obligate alkalophilic soda-lake fungus Sodiomyces alkalinus has shifted to a protein diet.</title>
        <authorList>
            <person name="Grum-Grzhimaylo A.A."/>
            <person name="Falkoski D.L."/>
            <person name="van den Heuvel J."/>
            <person name="Valero-Jimenez C.A."/>
            <person name="Min B."/>
            <person name="Choi I.G."/>
            <person name="Lipzen A."/>
            <person name="Daum C.G."/>
            <person name="Aanen D.K."/>
            <person name="Tsang A."/>
            <person name="Henrissat B."/>
            <person name="Bilanenko E.N."/>
            <person name="de Vries R.P."/>
            <person name="van Kan J.A.L."/>
            <person name="Grigoriev I.V."/>
            <person name="Debets A.J.M."/>
        </authorList>
    </citation>
    <scope>NUCLEOTIDE SEQUENCE [LARGE SCALE GENOMIC DNA]</scope>
    <source>
        <strain evidence="9 10">F11</strain>
    </source>
</reference>
<dbReference type="PANTHER" id="PTHR39469:SF1">
    <property type="entry name" value="DUF4203 DOMAIN-CONTAINING PROTEIN"/>
    <property type="match status" value="1"/>
</dbReference>
<evidence type="ECO:0000313" key="9">
    <source>
        <dbReference type="EMBL" id="ROT38801.1"/>
    </source>
</evidence>
<keyword evidence="2 6" id="KW-0812">Transmembrane</keyword>
<feature type="compositionally biased region" description="Low complexity" evidence="5">
    <location>
        <begin position="65"/>
        <end position="92"/>
    </location>
</feature>
<protein>
    <recommendedName>
        <fullName evidence="8">TM7S3/TM198-like domain-containing protein</fullName>
    </recommendedName>
</protein>
<feature type="compositionally biased region" description="Polar residues" evidence="5">
    <location>
        <begin position="768"/>
        <end position="779"/>
    </location>
</feature>
<dbReference type="STRING" id="1314773.A0A3N2PWB4"/>
<evidence type="ECO:0000259" key="8">
    <source>
        <dbReference type="Pfam" id="PF13886"/>
    </source>
</evidence>
<feature type="compositionally biased region" description="Pro residues" evidence="5">
    <location>
        <begin position="754"/>
        <end position="765"/>
    </location>
</feature>
<feature type="compositionally biased region" description="Basic and acidic residues" evidence="5">
    <location>
        <begin position="377"/>
        <end position="387"/>
    </location>
</feature>
<sequence>MPRGVRVWTLLCLLLLYHAAASNGALFPVRRQEGEDVPPSPSPPPSPSSSPAQTLSESQGDQRSRTSGSPPSSLESSANLLTTSDTRSTDLTPSAAPTSDIGSKTEEDIPDNVNIPEGELPLQPQITPGWGVAGVLMICTGIVYALVGIKTARIHAFFSTAILTSLGTAVLVLYVTEIPVSLAVQGGYVAAAMFTGIMLGGVATFFKELTASFGCLLGGFCLSMWLLCLKPGGLLPQTTTRIIFITCLTMGAFALYFVRYVRPYALIASISFSGATVTVLGIDCFSRAGLKEFWAYLWDLNQDLFPLGTKTYPVTRGIRVETAVIVVISAAGVFSQFRLWRVINPRRIQRDAERAQQQRDLAEEEENVGRRVQAQTDQEKQLWEKRYGGGTQPGANSSGSVLLSPCQTGERRNGSIHSRGSGGPQSSIKAETAQGKEALPSSRGTPRVSSDGVPGALMASGNDKDGVVTVRVAADDTLPAMRPGIANPNPEELGPRGQSLDQARGRDQEPTAGDVPPASPQKAHSLQEKVVAHPPPVVPLPFKVPTRNEDMGTEAEEDRSSVATFASREYDDPLVADKRQSIAEGISEHARDVPGRVSQRISHSMNREPGTSQDQLAILLTRSSRDVDDRSVAATMDVESLWGVEDSPSSLSRRITSDLGVDLVPQQAADQEADSGVAPQSAAVPQAEIQLQQAPMPSDEDAKDLSTAKSAAAKAHLNMPNTSETVLPEGTRADDESPKRADAGTAANVSLKRPMPPEPSIPGPRNPKSVTSVESTPVSLTRDRLPHALSRVAMSYRTNEWAKHLSHADLPEPERIQLGHLEQPHPVEGTADRKGAEGVKEETPAPLDVDDLQQTAKTCASVAQLPTQNDPKARPSSTVGAKPSLRGQGPITLARNASSGATTRVERPGTWKSICSTTWPLSGEQAGQAIGNSGESGPPYLAEAAAGPENSAKRFSDHTLIGQREMLLRSRSNLYPPGSATMPNLYPPAARAPSEAGSVYNQPMHSMSGPLPAVMADDDMPLSQRKEMIRRHSLLRNSNSFASRPTSGVMYFNLEGEAVMSTDHLPLGRPHPCVPSLPTRDFHQPSVFRPPDPRSGTPVPFLGGFEQRPARVSSREHEVQRSMDAQRRALMGLKDAEAQRRERESLVREIDNRAFTARMQSGDLLEAHRDTLRRMQKQANPNQT</sequence>
<dbReference type="PANTHER" id="PTHR39469">
    <property type="entry name" value="CHROMOSOME 1, WHOLE GENOME SHOTGUN SEQUENCE"/>
    <property type="match status" value="1"/>
</dbReference>
<feature type="compositionally biased region" description="Polar residues" evidence="5">
    <location>
        <begin position="393"/>
        <end position="407"/>
    </location>
</feature>
<feature type="transmembrane region" description="Helical" evidence="6">
    <location>
        <begin position="239"/>
        <end position="258"/>
    </location>
</feature>
<keyword evidence="4 6" id="KW-0472">Membrane</keyword>
<feature type="region of interest" description="Disordered" evidence="5">
    <location>
        <begin position="820"/>
        <end position="845"/>
    </location>
</feature>
<name>A0A3N2PWB4_SODAK</name>
<evidence type="ECO:0000256" key="4">
    <source>
        <dbReference type="ARBA" id="ARBA00023136"/>
    </source>
</evidence>
<keyword evidence="10" id="KW-1185">Reference proteome</keyword>
<comment type="subcellular location">
    <subcellularLocation>
        <location evidence="1">Membrane</location>
        <topology evidence="1">Multi-pass membrane protein</topology>
    </subcellularLocation>
</comment>
<keyword evidence="7" id="KW-0732">Signal</keyword>
<evidence type="ECO:0000313" key="10">
    <source>
        <dbReference type="Proteomes" id="UP000272025"/>
    </source>
</evidence>
<gene>
    <name evidence="9" type="ORF">SODALDRAFT_171176</name>
</gene>
<dbReference type="InterPro" id="IPR025256">
    <property type="entry name" value="TM7S3/TM198-like_dom"/>
</dbReference>
<feature type="transmembrane region" description="Helical" evidence="6">
    <location>
        <begin position="265"/>
        <end position="290"/>
    </location>
</feature>
<accession>A0A3N2PWB4</accession>
<dbReference type="Proteomes" id="UP000272025">
    <property type="component" value="Unassembled WGS sequence"/>
</dbReference>
<feature type="transmembrane region" description="Helical" evidence="6">
    <location>
        <begin position="156"/>
        <end position="176"/>
    </location>
</feature>
<evidence type="ECO:0000256" key="7">
    <source>
        <dbReference type="SAM" id="SignalP"/>
    </source>
</evidence>
<feature type="compositionally biased region" description="Basic and acidic residues" evidence="5">
    <location>
        <begin position="820"/>
        <end position="843"/>
    </location>
</feature>
<feature type="region of interest" description="Disordered" evidence="5">
    <location>
        <begin position="478"/>
        <end position="568"/>
    </location>
</feature>
<keyword evidence="3 6" id="KW-1133">Transmembrane helix</keyword>
<feature type="domain" description="TM7S3/TM198-like" evidence="8">
    <location>
        <begin position="134"/>
        <end position="337"/>
    </location>
</feature>
<dbReference type="GeneID" id="39575484"/>
<feature type="signal peptide" evidence="7">
    <location>
        <begin position="1"/>
        <end position="24"/>
    </location>
</feature>
<feature type="compositionally biased region" description="Polar residues" evidence="5">
    <location>
        <begin position="52"/>
        <end position="61"/>
    </location>
</feature>
<feature type="region of interest" description="Disordered" evidence="5">
    <location>
        <begin position="31"/>
        <end position="120"/>
    </location>
</feature>
<feature type="region of interest" description="Disordered" evidence="5">
    <location>
        <begin position="862"/>
        <end position="907"/>
    </location>
</feature>
<dbReference type="OrthoDB" id="102260at2759"/>
<feature type="compositionally biased region" description="Pro residues" evidence="5">
    <location>
        <begin position="38"/>
        <end position="48"/>
    </location>
</feature>
<proteinExistence type="predicted"/>
<feature type="transmembrane region" description="Helical" evidence="6">
    <location>
        <begin position="130"/>
        <end position="149"/>
    </location>
</feature>
<organism evidence="9 10">
    <name type="scientific">Sodiomyces alkalinus (strain CBS 110278 / VKM F-3762 / F11)</name>
    <name type="common">Alkaliphilic filamentous fungus</name>
    <dbReference type="NCBI Taxonomy" id="1314773"/>
    <lineage>
        <taxon>Eukaryota</taxon>
        <taxon>Fungi</taxon>
        <taxon>Dikarya</taxon>
        <taxon>Ascomycota</taxon>
        <taxon>Pezizomycotina</taxon>
        <taxon>Sordariomycetes</taxon>
        <taxon>Hypocreomycetidae</taxon>
        <taxon>Glomerellales</taxon>
        <taxon>Plectosphaerellaceae</taxon>
        <taxon>Sodiomyces</taxon>
    </lineage>
</organism>
<dbReference type="GO" id="GO:0016020">
    <property type="term" value="C:membrane"/>
    <property type="evidence" value="ECO:0007669"/>
    <property type="project" value="UniProtKB-SubCell"/>
</dbReference>
<evidence type="ECO:0000256" key="2">
    <source>
        <dbReference type="ARBA" id="ARBA00022692"/>
    </source>
</evidence>
<dbReference type="RefSeq" id="XP_028466607.1">
    <property type="nucleotide sequence ID" value="XM_028607006.1"/>
</dbReference>
<evidence type="ECO:0000256" key="6">
    <source>
        <dbReference type="SAM" id="Phobius"/>
    </source>
</evidence>
<feature type="compositionally biased region" description="Basic and acidic residues" evidence="5">
    <location>
        <begin position="585"/>
        <end position="594"/>
    </location>
</feature>
<evidence type="ECO:0000256" key="1">
    <source>
        <dbReference type="ARBA" id="ARBA00004141"/>
    </source>
</evidence>
<feature type="transmembrane region" description="Helical" evidence="6">
    <location>
        <begin position="182"/>
        <end position="202"/>
    </location>
</feature>
<feature type="region of interest" description="Disordered" evidence="5">
    <location>
        <begin position="662"/>
        <end position="784"/>
    </location>
</feature>
<dbReference type="AlphaFoldDB" id="A0A3N2PWB4"/>
<feature type="region of interest" description="Disordered" evidence="5">
    <location>
        <begin position="585"/>
        <end position="615"/>
    </location>
</feature>
<dbReference type="EMBL" id="ML119055">
    <property type="protein sequence ID" value="ROT38801.1"/>
    <property type="molecule type" value="Genomic_DNA"/>
</dbReference>
<evidence type="ECO:0000256" key="5">
    <source>
        <dbReference type="SAM" id="MobiDB-lite"/>
    </source>
</evidence>
<feature type="compositionally biased region" description="Basic and acidic residues" evidence="5">
    <location>
        <begin position="731"/>
        <end position="742"/>
    </location>
</feature>
<feature type="compositionally biased region" description="Polar residues" evidence="5">
    <location>
        <begin position="864"/>
        <end position="879"/>
    </location>
</feature>